<accession>A0A167MKE5</accession>
<comment type="similarity">
    <text evidence="1">Belongs to the peptidase A1 family.</text>
</comment>
<evidence type="ECO:0000259" key="5">
    <source>
        <dbReference type="PROSITE" id="PS51767"/>
    </source>
</evidence>
<dbReference type="InterPro" id="IPR021109">
    <property type="entry name" value="Peptidase_aspartic_dom_sf"/>
</dbReference>
<dbReference type="SUPFAM" id="SSF50630">
    <property type="entry name" value="Acid proteases"/>
    <property type="match status" value="1"/>
</dbReference>
<evidence type="ECO:0000256" key="2">
    <source>
        <dbReference type="PIRSR" id="PIRSR601461-2"/>
    </source>
</evidence>
<organism evidence="6 7">
    <name type="scientific">Calocera viscosa (strain TUFC12733)</name>
    <dbReference type="NCBI Taxonomy" id="1330018"/>
    <lineage>
        <taxon>Eukaryota</taxon>
        <taxon>Fungi</taxon>
        <taxon>Dikarya</taxon>
        <taxon>Basidiomycota</taxon>
        <taxon>Agaricomycotina</taxon>
        <taxon>Dacrymycetes</taxon>
        <taxon>Dacrymycetales</taxon>
        <taxon>Dacrymycetaceae</taxon>
        <taxon>Calocera</taxon>
    </lineage>
</organism>
<dbReference type="AlphaFoldDB" id="A0A167MKE5"/>
<dbReference type="OrthoDB" id="2747330at2759"/>
<dbReference type="Pfam" id="PF00026">
    <property type="entry name" value="Asp"/>
    <property type="match status" value="1"/>
</dbReference>
<feature type="domain" description="Peptidase A1" evidence="5">
    <location>
        <begin position="51"/>
        <end position="390"/>
    </location>
</feature>
<name>A0A167MKE5_CALVF</name>
<dbReference type="InterPro" id="IPR034164">
    <property type="entry name" value="Pepsin-like_dom"/>
</dbReference>
<gene>
    <name evidence="6" type="ORF">CALVIDRAFT_563460</name>
</gene>
<dbReference type="PROSITE" id="PS51767">
    <property type="entry name" value="PEPTIDASE_A1"/>
    <property type="match status" value="1"/>
</dbReference>
<keyword evidence="6" id="KW-0645">Protease</keyword>
<dbReference type="InterPro" id="IPR001461">
    <property type="entry name" value="Aspartic_peptidase_A1"/>
</dbReference>
<reference evidence="6 7" key="1">
    <citation type="journal article" date="2016" name="Mol. Biol. Evol.">
        <title>Comparative Genomics of Early-Diverging Mushroom-Forming Fungi Provides Insights into the Origins of Lignocellulose Decay Capabilities.</title>
        <authorList>
            <person name="Nagy L.G."/>
            <person name="Riley R."/>
            <person name="Tritt A."/>
            <person name="Adam C."/>
            <person name="Daum C."/>
            <person name="Floudas D."/>
            <person name="Sun H."/>
            <person name="Yadav J.S."/>
            <person name="Pangilinan J."/>
            <person name="Larsson K.H."/>
            <person name="Matsuura K."/>
            <person name="Barry K."/>
            <person name="Labutti K."/>
            <person name="Kuo R."/>
            <person name="Ohm R.A."/>
            <person name="Bhattacharya S.S."/>
            <person name="Shirouzu T."/>
            <person name="Yoshinaga Y."/>
            <person name="Martin F.M."/>
            <person name="Grigoriev I.V."/>
            <person name="Hibbett D.S."/>
        </authorList>
    </citation>
    <scope>NUCLEOTIDE SEQUENCE [LARGE SCALE GENOMIC DNA]</scope>
    <source>
        <strain evidence="6 7">TUFC12733</strain>
    </source>
</reference>
<keyword evidence="4" id="KW-0472">Membrane</keyword>
<feature type="transmembrane region" description="Helical" evidence="4">
    <location>
        <begin position="462"/>
        <end position="485"/>
    </location>
</feature>
<evidence type="ECO:0000313" key="6">
    <source>
        <dbReference type="EMBL" id="KZO96811.1"/>
    </source>
</evidence>
<feature type="disulfide bond" evidence="2">
    <location>
        <begin position="80"/>
        <end position="85"/>
    </location>
</feature>
<proteinExistence type="inferred from homology"/>
<evidence type="ECO:0000256" key="1">
    <source>
        <dbReference type="ARBA" id="ARBA00007447"/>
    </source>
</evidence>
<dbReference type="PANTHER" id="PTHR47966">
    <property type="entry name" value="BETA-SITE APP-CLEAVING ENZYME, ISOFORM A-RELATED"/>
    <property type="match status" value="1"/>
</dbReference>
<keyword evidence="4" id="KW-1133">Transmembrane helix</keyword>
<feature type="region of interest" description="Disordered" evidence="3">
    <location>
        <begin position="644"/>
        <end position="726"/>
    </location>
</feature>
<keyword evidence="4" id="KW-0812">Transmembrane</keyword>
<dbReference type="GO" id="GO:0004190">
    <property type="term" value="F:aspartic-type endopeptidase activity"/>
    <property type="evidence" value="ECO:0007669"/>
    <property type="project" value="InterPro"/>
</dbReference>
<dbReference type="PRINTS" id="PR00792">
    <property type="entry name" value="PEPSIN"/>
</dbReference>
<dbReference type="CDD" id="cd05471">
    <property type="entry name" value="pepsin_like"/>
    <property type="match status" value="1"/>
</dbReference>
<sequence length="726" mass="76769">MARPGVRTSGNTTPRRRNDQAPRKRDYGDGGVEGIVLSLALSDQYPYDSVYTVNGKIGGQGFPLQVDTGSADLWVASTSCSSPACTGASLYDAASSTATNKTFTIQYLQGEVSGPVVWDDVSIGSYNIPSQALASASSVSSERLEADTFSGVLGLAPALDSRIAQLIPPVVGNDPDGASWTSNLYGSDTPPPPFFSLLLERPEDPDTVSVLGLGMHPLRDTPANFTADLLDWTPVVTSDDGALFWRVPITDISLSVNGVNSSLILGKSTAVPTSARPVGVFDSGTPLILTSPQIADAFWGAYGVNPAADGNFYPLCTLMVNATITIGNLVYPLHPLDMNVPSSTDPSSTNCIGGLQSVSGQTAGDIILGAAFLKNVYSVYTSNSSIYMPANSFLYPNPNQPADDGLPHVGLYPLTNATAAALAFQTVRINNQAITPTATPSPNSGGGQLNIPSVNTSSSLKVPLAVVIILSVVGFIALVVILYLLRGCLYRRRRERERALPTAQEDSFVFANGKAVPDGGFDDALLFAALKKRSFRSESGGTTATSTRNTTATTVGEWTEGSDLGTPANELGEWLNLGPASSGRYPSPVRNSHVEIPMPVRRESAGETPTEAEEKEAFRSALQRPLSNLAIPFVGPVRRPSMLVAEPQQMTEDGTIELPVIREREQEEEPRSSGPLLGRFSAVHEPGQASPPSDPRQPRSPTSPTSPRRKPPPSPPKDLPPVPSDA</sequence>
<evidence type="ECO:0000256" key="3">
    <source>
        <dbReference type="SAM" id="MobiDB-lite"/>
    </source>
</evidence>
<feature type="compositionally biased region" description="Pro residues" evidence="3">
    <location>
        <begin position="712"/>
        <end position="726"/>
    </location>
</feature>
<feature type="compositionally biased region" description="Basic and acidic residues" evidence="3">
    <location>
        <begin position="16"/>
        <end position="28"/>
    </location>
</feature>
<dbReference type="EMBL" id="KV417282">
    <property type="protein sequence ID" value="KZO96811.1"/>
    <property type="molecule type" value="Genomic_DNA"/>
</dbReference>
<evidence type="ECO:0000313" key="7">
    <source>
        <dbReference type="Proteomes" id="UP000076738"/>
    </source>
</evidence>
<dbReference type="InterPro" id="IPR033121">
    <property type="entry name" value="PEPTIDASE_A1"/>
</dbReference>
<dbReference type="GO" id="GO:0006508">
    <property type="term" value="P:proteolysis"/>
    <property type="evidence" value="ECO:0007669"/>
    <property type="project" value="UniProtKB-KW"/>
</dbReference>
<dbReference type="Gene3D" id="2.40.70.10">
    <property type="entry name" value="Acid Proteases"/>
    <property type="match status" value="2"/>
</dbReference>
<feature type="region of interest" description="Disordered" evidence="3">
    <location>
        <begin position="1"/>
        <end position="29"/>
    </location>
</feature>
<evidence type="ECO:0000256" key="4">
    <source>
        <dbReference type="SAM" id="Phobius"/>
    </source>
</evidence>
<protein>
    <submittedName>
        <fullName evidence="6">Acid protease</fullName>
    </submittedName>
</protein>
<keyword evidence="7" id="KW-1185">Reference proteome</keyword>
<feature type="compositionally biased region" description="Basic and acidic residues" evidence="3">
    <location>
        <begin position="660"/>
        <end position="671"/>
    </location>
</feature>
<keyword evidence="6" id="KW-0378">Hydrolase</keyword>
<keyword evidence="2" id="KW-1015">Disulfide bond</keyword>
<dbReference type="Proteomes" id="UP000076738">
    <property type="component" value="Unassembled WGS sequence"/>
</dbReference>
<dbReference type="PANTHER" id="PTHR47966:SF57">
    <property type="entry name" value="PEPTIDASE A1 DOMAIN-CONTAINING PROTEIN"/>
    <property type="match status" value="1"/>
</dbReference>